<keyword evidence="2" id="KW-1133">Transmembrane helix</keyword>
<feature type="region of interest" description="Disordered" evidence="1">
    <location>
        <begin position="139"/>
        <end position="180"/>
    </location>
</feature>
<gene>
    <name evidence="3" type="ORF">OUY22_31260</name>
</gene>
<evidence type="ECO:0000313" key="4">
    <source>
        <dbReference type="Proteomes" id="UP001144036"/>
    </source>
</evidence>
<feature type="transmembrane region" description="Helical" evidence="2">
    <location>
        <begin position="7"/>
        <end position="27"/>
    </location>
</feature>
<feature type="transmembrane region" description="Helical" evidence="2">
    <location>
        <begin position="68"/>
        <end position="86"/>
    </location>
</feature>
<evidence type="ECO:0000256" key="1">
    <source>
        <dbReference type="SAM" id="MobiDB-lite"/>
    </source>
</evidence>
<dbReference type="EMBL" id="JAPNNL010000188">
    <property type="protein sequence ID" value="MDA0637910.1"/>
    <property type="molecule type" value="Genomic_DNA"/>
</dbReference>
<evidence type="ECO:0000313" key="3">
    <source>
        <dbReference type="EMBL" id="MDA0637910.1"/>
    </source>
</evidence>
<accession>A0ABT4SLU1</accession>
<feature type="transmembrane region" description="Helical" evidence="2">
    <location>
        <begin position="106"/>
        <end position="129"/>
    </location>
</feature>
<evidence type="ECO:0000256" key="2">
    <source>
        <dbReference type="SAM" id="Phobius"/>
    </source>
</evidence>
<feature type="compositionally biased region" description="Basic and acidic residues" evidence="1">
    <location>
        <begin position="163"/>
        <end position="180"/>
    </location>
</feature>
<name>A0ABT4SLU1_9ACTN</name>
<feature type="transmembrane region" description="Helical" evidence="2">
    <location>
        <begin position="39"/>
        <end position="61"/>
    </location>
</feature>
<proteinExistence type="predicted"/>
<comment type="caution">
    <text evidence="3">The sequence shown here is derived from an EMBL/GenBank/DDBJ whole genome shotgun (WGS) entry which is preliminary data.</text>
</comment>
<reference evidence="3" key="1">
    <citation type="submission" date="2022-11" db="EMBL/GenBank/DDBJ databases">
        <title>Nonomuraea corallina sp. nov., a new species of the genus Nonomuraea isolated from sea side sediment in Thai sea.</title>
        <authorList>
            <person name="Ngamcharungchit C."/>
            <person name="Matsumoto A."/>
            <person name="Suriyachadkun C."/>
            <person name="Panbangred W."/>
            <person name="Inahashi Y."/>
            <person name="Intra B."/>
        </authorList>
    </citation>
    <scope>NUCLEOTIDE SEQUENCE</scope>
    <source>
        <strain evidence="3">MCN248</strain>
    </source>
</reference>
<protein>
    <submittedName>
        <fullName evidence="3">Uncharacterized protein</fullName>
    </submittedName>
</protein>
<keyword evidence="4" id="KW-1185">Reference proteome</keyword>
<dbReference type="RefSeq" id="WP_270158831.1">
    <property type="nucleotide sequence ID" value="NZ_JAPNNL010000188.1"/>
</dbReference>
<keyword evidence="2" id="KW-0812">Transmembrane</keyword>
<organism evidence="3 4">
    <name type="scientific">Nonomuraea corallina</name>
    <dbReference type="NCBI Taxonomy" id="2989783"/>
    <lineage>
        <taxon>Bacteria</taxon>
        <taxon>Bacillati</taxon>
        <taxon>Actinomycetota</taxon>
        <taxon>Actinomycetes</taxon>
        <taxon>Streptosporangiales</taxon>
        <taxon>Streptosporangiaceae</taxon>
        <taxon>Nonomuraea</taxon>
    </lineage>
</organism>
<keyword evidence="2" id="KW-0472">Membrane</keyword>
<dbReference type="Proteomes" id="UP001144036">
    <property type="component" value="Unassembled WGS sequence"/>
</dbReference>
<sequence length="180" mass="19304">MTNGVRHVLGLVAGLILPPLILLALLYGTAEFTLSAQRFFAVSWTALGVLLAAAAGLAVLAASRLSPLASLLGGLQYTVLGLLPVLELTGLRILPRDWLPRPLSAGYMNLGYLGFLLLLGVLLLVASAFPARWRGRPAPSAPYHPGTSSGPQPHLDQQPPDPYAREPWRGDDVTRPMRRD</sequence>